<organism evidence="2 5">
    <name type="scientific">Saccharopolyspora kobensis</name>
    <dbReference type="NCBI Taxonomy" id="146035"/>
    <lineage>
        <taxon>Bacteria</taxon>
        <taxon>Bacillati</taxon>
        <taxon>Actinomycetota</taxon>
        <taxon>Actinomycetes</taxon>
        <taxon>Pseudonocardiales</taxon>
        <taxon>Pseudonocardiaceae</taxon>
        <taxon>Saccharopolyspora</taxon>
    </lineage>
</organism>
<evidence type="ECO:0000313" key="2">
    <source>
        <dbReference type="EMBL" id="SEG97412.1"/>
    </source>
</evidence>
<dbReference type="Proteomes" id="UP000199690">
    <property type="component" value="Unassembled WGS sequence"/>
</dbReference>
<keyword evidence="4" id="KW-1185">Reference proteome</keyword>
<dbReference type="Pfam" id="PF01370">
    <property type="entry name" value="Epimerase"/>
    <property type="match status" value="1"/>
</dbReference>
<evidence type="ECO:0000313" key="3">
    <source>
        <dbReference type="EMBL" id="SFC79724.1"/>
    </source>
</evidence>
<dbReference type="InterPro" id="IPR036291">
    <property type="entry name" value="NAD(P)-bd_dom_sf"/>
</dbReference>
<dbReference type="InterPro" id="IPR051783">
    <property type="entry name" value="NAD(P)-dependent_oxidoreduct"/>
</dbReference>
<dbReference type="EMBL" id="FOME01000001">
    <property type="protein sequence ID" value="SFC79724.1"/>
    <property type="molecule type" value="Genomic_DNA"/>
</dbReference>
<accession>A0A1H6EHW0</accession>
<dbReference type="EMBL" id="FNVB01000014">
    <property type="protein sequence ID" value="SEG97412.1"/>
    <property type="molecule type" value="Genomic_DNA"/>
</dbReference>
<evidence type="ECO:0000313" key="5">
    <source>
        <dbReference type="Proteomes" id="UP000236729"/>
    </source>
</evidence>
<dbReference type="PANTHER" id="PTHR48079">
    <property type="entry name" value="PROTEIN YEEZ"/>
    <property type="match status" value="1"/>
</dbReference>
<reference evidence="2" key="1">
    <citation type="submission" date="2016-10" db="EMBL/GenBank/DDBJ databases">
        <authorList>
            <person name="de Groot N.N."/>
        </authorList>
    </citation>
    <scope>NUCLEOTIDE SEQUENCE [LARGE SCALE GENOMIC DNA]</scope>
    <source>
        <strain evidence="2">ATCC 20501</strain>
    </source>
</reference>
<dbReference type="GO" id="GO:0004029">
    <property type="term" value="F:aldehyde dehydrogenase (NAD+) activity"/>
    <property type="evidence" value="ECO:0007669"/>
    <property type="project" value="TreeGrafter"/>
</dbReference>
<gene>
    <name evidence="2" type="ORF">SAMN02982929_06732</name>
    <name evidence="3" type="ORF">SAMN05216506_1011721</name>
</gene>
<dbReference type="AlphaFoldDB" id="A0A1H6EHW0"/>
<sequence>MPLRVVVAGATGVVGRTLLPLLRERGHHVTALVRRVDRLNGSTSFDDIAVADLLDTEGVRRELCRAAPDVVVDQTSGIGRTDLSDGRHRAAPSRERASKNLLDAAVAAGAKRIIGQSTTAAYRPHGHDVLDEESPLWTDAPGCWGDAVRAQVAMEEAVLSCSDIEGVALRYGNLYGPGTQYAPGGAVHSRVCGSELPVVSEVVGLTSFTHVEDAAGAVLELLASGDPGAYNVVDNEPAEATEWLPAYARMAGGPAPVSLTLEQARAQLDWLTVHQLTEQRGATNFRLRETLGWRPKWPSWREGFADLFGHWPG</sequence>
<dbReference type="Proteomes" id="UP000236729">
    <property type="component" value="Unassembled WGS sequence"/>
</dbReference>
<evidence type="ECO:0000259" key="1">
    <source>
        <dbReference type="Pfam" id="PF01370"/>
    </source>
</evidence>
<proteinExistence type="predicted"/>
<dbReference type="SUPFAM" id="SSF51735">
    <property type="entry name" value="NAD(P)-binding Rossmann-fold domains"/>
    <property type="match status" value="1"/>
</dbReference>
<name>A0A1H6EHW0_9PSEU</name>
<dbReference type="RefSeq" id="WP_258958394.1">
    <property type="nucleotide sequence ID" value="NZ_FNVB01000014.1"/>
</dbReference>
<reference evidence="4 5" key="2">
    <citation type="submission" date="2016-10" db="EMBL/GenBank/DDBJ databases">
        <authorList>
            <person name="Varghese N."/>
            <person name="Submissions S."/>
        </authorList>
    </citation>
    <scope>NUCLEOTIDE SEQUENCE [LARGE SCALE GENOMIC DNA]</scope>
    <source>
        <strain evidence="5">ATCC 20501</strain>
        <strain evidence="3 4">CGMCC 4.3529</strain>
    </source>
</reference>
<dbReference type="PANTHER" id="PTHR48079:SF6">
    <property type="entry name" value="NAD(P)-BINDING DOMAIN-CONTAINING PROTEIN-RELATED"/>
    <property type="match status" value="1"/>
</dbReference>
<evidence type="ECO:0000313" key="4">
    <source>
        <dbReference type="Proteomes" id="UP000199690"/>
    </source>
</evidence>
<dbReference type="InterPro" id="IPR001509">
    <property type="entry name" value="Epimerase_deHydtase"/>
</dbReference>
<dbReference type="GO" id="GO:0005737">
    <property type="term" value="C:cytoplasm"/>
    <property type="evidence" value="ECO:0007669"/>
    <property type="project" value="TreeGrafter"/>
</dbReference>
<dbReference type="Gene3D" id="3.40.50.720">
    <property type="entry name" value="NAD(P)-binding Rossmann-like Domain"/>
    <property type="match status" value="1"/>
</dbReference>
<dbReference type="SMR" id="A0A1H6EHW0"/>
<feature type="domain" description="NAD-dependent epimerase/dehydratase" evidence="1">
    <location>
        <begin position="5"/>
        <end position="232"/>
    </location>
</feature>
<protein>
    <submittedName>
        <fullName evidence="2">Nucleoside-diphosphate-sugar epimerase</fullName>
    </submittedName>
</protein>
<accession>A0A1I1M2X8</accession>